<keyword evidence="5 7" id="KW-1133">Transmembrane helix</keyword>
<dbReference type="GO" id="GO:0051604">
    <property type="term" value="P:protein maturation"/>
    <property type="evidence" value="ECO:0007669"/>
    <property type="project" value="InterPro"/>
</dbReference>
<evidence type="ECO:0000256" key="5">
    <source>
        <dbReference type="ARBA" id="ARBA00022989"/>
    </source>
</evidence>
<evidence type="ECO:0000256" key="4">
    <source>
        <dbReference type="ARBA" id="ARBA00022824"/>
    </source>
</evidence>
<proteinExistence type="inferred from homology"/>
<evidence type="ECO:0000259" key="10">
    <source>
        <dbReference type="Pfam" id="PF25179"/>
    </source>
</evidence>
<feature type="domain" description="Lipase maturation factor 1/2 N-terminal" evidence="9">
    <location>
        <begin position="144"/>
        <end position="272"/>
    </location>
</feature>
<dbReference type="Pfam" id="PF06762">
    <property type="entry name" value="LMF1"/>
    <property type="match status" value="1"/>
</dbReference>
<evidence type="ECO:0000256" key="2">
    <source>
        <dbReference type="ARBA" id="ARBA00005512"/>
    </source>
</evidence>
<evidence type="ECO:0000259" key="9">
    <source>
        <dbReference type="Pfam" id="PF06762"/>
    </source>
</evidence>
<dbReference type="GO" id="GO:0005789">
    <property type="term" value="C:endoplasmic reticulum membrane"/>
    <property type="evidence" value="ECO:0007669"/>
    <property type="project" value="UniProtKB-SubCell"/>
</dbReference>
<comment type="subcellular location">
    <subcellularLocation>
        <location evidence="1 7">Endoplasmic reticulum membrane</location>
        <topology evidence="1 7">Multi-pass membrane protein</topology>
    </subcellularLocation>
</comment>
<dbReference type="PANTHER" id="PTHR14463:SF10">
    <property type="entry name" value="LIPASE MATURATION FACTOR 1"/>
    <property type="match status" value="1"/>
</dbReference>
<feature type="compositionally biased region" description="Basic and acidic residues" evidence="8">
    <location>
        <begin position="1"/>
        <end position="11"/>
    </location>
</feature>
<reference evidence="11 12" key="1">
    <citation type="submission" date="2019-06" db="EMBL/GenBank/DDBJ databases">
        <title>Draft genomes of female and male turbot (Scophthalmus maximus).</title>
        <authorList>
            <person name="Xu H."/>
            <person name="Xu X.-W."/>
            <person name="Shao C."/>
            <person name="Chen S."/>
        </authorList>
    </citation>
    <scope>NUCLEOTIDE SEQUENCE [LARGE SCALE GENOMIC DNA]</scope>
    <source>
        <strain evidence="11">Ysfricsl-2016a</strain>
        <tissue evidence="11">Blood</tissue>
    </source>
</reference>
<feature type="region of interest" description="Disordered" evidence="8">
    <location>
        <begin position="1"/>
        <end position="45"/>
    </location>
</feature>
<dbReference type="InterPro" id="IPR057434">
    <property type="entry name" value="LMF1/2_N"/>
</dbReference>
<evidence type="ECO:0000256" key="7">
    <source>
        <dbReference type="RuleBase" id="RU361229"/>
    </source>
</evidence>
<keyword evidence="4 7" id="KW-0256">Endoplasmic reticulum</keyword>
<evidence type="ECO:0000313" key="12">
    <source>
        <dbReference type="Proteomes" id="UP000438429"/>
    </source>
</evidence>
<evidence type="ECO:0000313" key="11">
    <source>
        <dbReference type="EMBL" id="KAF0025124.1"/>
    </source>
</evidence>
<dbReference type="AlphaFoldDB" id="A0A6A4S3L8"/>
<feature type="domain" description="Lipase maturation factor 1/2 C-terminal" evidence="10">
    <location>
        <begin position="346"/>
        <end position="417"/>
    </location>
</feature>
<evidence type="ECO:0000256" key="8">
    <source>
        <dbReference type="SAM" id="MobiDB-lite"/>
    </source>
</evidence>
<organism evidence="11 12">
    <name type="scientific">Scophthalmus maximus</name>
    <name type="common">Turbot</name>
    <name type="synonym">Psetta maxima</name>
    <dbReference type="NCBI Taxonomy" id="52904"/>
    <lineage>
        <taxon>Eukaryota</taxon>
        <taxon>Metazoa</taxon>
        <taxon>Chordata</taxon>
        <taxon>Craniata</taxon>
        <taxon>Vertebrata</taxon>
        <taxon>Euteleostomi</taxon>
        <taxon>Actinopterygii</taxon>
        <taxon>Neopterygii</taxon>
        <taxon>Teleostei</taxon>
        <taxon>Neoteleostei</taxon>
        <taxon>Acanthomorphata</taxon>
        <taxon>Carangaria</taxon>
        <taxon>Pleuronectiformes</taxon>
        <taxon>Pleuronectoidei</taxon>
        <taxon>Scophthalmidae</taxon>
        <taxon>Scophthalmus</taxon>
    </lineage>
</organism>
<feature type="transmembrane region" description="Helical" evidence="7">
    <location>
        <begin position="310"/>
        <end position="331"/>
    </location>
</feature>
<protein>
    <recommendedName>
        <fullName evidence="7">Lipase maturation factor</fullName>
    </recommendedName>
</protein>
<feature type="transmembrane region" description="Helical" evidence="7">
    <location>
        <begin position="145"/>
        <end position="168"/>
    </location>
</feature>
<name>A0A6A4S3L8_SCOMX</name>
<dbReference type="InterPro" id="IPR009613">
    <property type="entry name" value="LMF"/>
</dbReference>
<evidence type="ECO:0000256" key="6">
    <source>
        <dbReference type="ARBA" id="ARBA00023136"/>
    </source>
</evidence>
<evidence type="ECO:0000256" key="3">
    <source>
        <dbReference type="ARBA" id="ARBA00022692"/>
    </source>
</evidence>
<dbReference type="PANTHER" id="PTHR14463">
    <property type="entry name" value="LIPASE MATURATION FACTOR"/>
    <property type="match status" value="1"/>
</dbReference>
<dbReference type="EMBL" id="VEVO01000020">
    <property type="protein sequence ID" value="KAF0025124.1"/>
    <property type="molecule type" value="Genomic_DNA"/>
</dbReference>
<comment type="similarity">
    <text evidence="2 7">Belongs to the lipase maturation factor family.</text>
</comment>
<feature type="transmembrane region" description="Helical" evidence="7">
    <location>
        <begin position="58"/>
        <end position="79"/>
    </location>
</feature>
<accession>A0A6A4S3L8</accession>
<feature type="transmembrane region" description="Helical" evidence="7">
    <location>
        <begin position="232"/>
        <end position="254"/>
    </location>
</feature>
<dbReference type="InterPro" id="IPR057433">
    <property type="entry name" value="LMF1/2_C"/>
</dbReference>
<comment type="caution">
    <text evidence="11">The sequence shown here is derived from an EMBL/GenBank/DDBJ whole genome shotgun (WGS) entry which is preliminary data.</text>
</comment>
<sequence>MAARGESPESRVRRRRLDGRRQPETESSDSGGEHGADTAGGASDTQAGLESLQTGTYWLSRVVLLRSVAFIYLVAFSVAHNQNKQLIGEHGLMPCKGYLNSVKRYVGGKIGMAALAYTPSILWFFDWGDMDANLDGIALVPRHCPPSLICIWTFRWLIVRIMLGAGLIKIRGDKCWGDLTCMDYHYETQPVPNPMSYYMHHSPWWVHRFETLSNHFIELVVPLFAFLGRRMCMVNGAIQILFQVVLIVSGNLSFLNWLTIVPSLACFDDASLGFLFRSGGGAKKAVLEIQNEEAAGRTSNPTKGMLIRRVVNICLGILIGCLSVPVVMNLLSSRQVMNTSFDPLRIVNTYGAFGSITKERTEVIFQGTLSPDPKDPDAVWEEYQFLCKPGDVYRRPCLLSPYHYRLDWLMWFAAFQARTP</sequence>
<feature type="transmembrane region" description="Helical" evidence="7">
    <location>
        <begin position="106"/>
        <end position="125"/>
    </location>
</feature>
<keyword evidence="6 7" id="KW-0472">Membrane</keyword>
<comment type="function">
    <text evidence="7">Involved in the maturation of specific proteins in the endoplasmic reticulum.</text>
</comment>
<gene>
    <name evidence="11" type="ORF">F2P81_022005</name>
</gene>
<dbReference type="Proteomes" id="UP000438429">
    <property type="component" value="Unassembled WGS sequence"/>
</dbReference>
<dbReference type="Pfam" id="PF25179">
    <property type="entry name" value="LMF1_C"/>
    <property type="match status" value="1"/>
</dbReference>
<evidence type="ECO:0000256" key="1">
    <source>
        <dbReference type="ARBA" id="ARBA00004477"/>
    </source>
</evidence>
<keyword evidence="3 7" id="KW-0812">Transmembrane</keyword>